<evidence type="ECO:0000256" key="1">
    <source>
        <dbReference type="SAM" id="MobiDB-lite"/>
    </source>
</evidence>
<comment type="caution">
    <text evidence="2">The sequence shown here is derived from an EMBL/GenBank/DDBJ whole genome shotgun (WGS) entry which is preliminary data.</text>
</comment>
<feature type="compositionally biased region" description="Low complexity" evidence="1">
    <location>
        <begin position="177"/>
        <end position="201"/>
    </location>
</feature>
<feature type="compositionally biased region" description="Polar residues" evidence="1">
    <location>
        <begin position="167"/>
        <end position="176"/>
    </location>
</feature>
<feature type="region of interest" description="Disordered" evidence="1">
    <location>
        <begin position="1"/>
        <end position="24"/>
    </location>
</feature>
<gene>
    <name evidence="2" type="ORF">K2173_003701</name>
</gene>
<feature type="compositionally biased region" description="Low complexity" evidence="1">
    <location>
        <begin position="73"/>
        <end position="83"/>
    </location>
</feature>
<feature type="region of interest" description="Disordered" evidence="1">
    <location>
        <begin position="166"/>
        <end position="229"/>
    </location>
</feature>
<feature type="region of interest" description="Disordered" evidence="1">
    <location>
        <begin position="73"/>
        <end position="98"/>
    </location>
</feature>
<name>A0AAV8TD43_9ROSI</name>
<dbReference type="Proteomes" id="UP001159364">
    <property type="component" value="Linkage Group LG05"/>
</dbReference>
<keyword evidence="3" id="KW-1185">Reference proteome</keyword>
<proteinExistence type="predicted"/>
<sequence length="321" mass="35425">MRSEVFQEQESLVNNDTNSHDSPFQDPSLGFNLLRLDNFCYTSDHHHHHPYHPHAPCTTCGCCGTTSTTATTSIPATISPSSSNKRRSPESTAPTIEDQLIPKKPKKLFFSENSDSNRCLHGFSKISLPFDLSGTQTQTLQRTMSDPTSPPPVAALSGVVTGAVTVVPQSPSDSSKNNNNNNGGINATTTTPASKASSKTLPPRPTPIRRTVSDPSPANTLSRSSSCDDASNSLWLKKMKDCIKQMNQWWDEYMPGEQEEDERKSPQDNSNNNERKNDEGDDEEAVSVEKAGDCFMINFRCPCRKGYQILLSGRSCYYRLL</sequence>
<dbReference type="AlphaFoldDB" id="A0AAV8TD43"/>
<reference evidence="2 3" key="1">
    <citation type="submission" date="2021-09" db="EMBL/GenBank/DDBJ databases">
        <title>Genomic insights and catalytic innovation underlie evolution of tropane alkaloids biosynthesis.</title>
        <authorList>
            <person name="Wang Y.-J."/>
            <person name="Tian T."/>
            <person name="Huang J.-P."/>
            <person name="Huang S.-X."/>
        </authorList>
    </citation>
    <scope>NUCLEOTIDE SEQUENCE [LARGE SCALE GENOMIC DNA]</scope>
    <source>
        <strain evidence="2">KIB-2018</strain>
        <tissue evidence="2">Leaf</tissue>
    </source>
</reference>
<dbReference type="EMBL" id="JAIWQS010000005">
    <property type="protein sequence ID" value="KAJ8763919.1"/>
    <property type="molecule type" value="Genomic_DNA"/>
</dbReference>
<feature type="compositionally biased region" description="Polar residues" evidence="1">
    <location>
        <begin position="1"/>
        <end position="22"/>
    </location>
</feature>
<protein>
    <submittedName>
        <fullName evidence="2">Uncharacterized protein</fullName>
    </submittedName>
</protein>
<accession>A0AAV8TD43</accession>
<feature type="region of interest" description="Disordered" evidence="1">
    <location>
        <begin position="256"/>
        <end position="284"/>
    </location>
</feature>
<evidence type="ECO:0000313" key="2">
    <source>
        <dbReference type="EMBL" id="KAJ8763919.1"/>
    </source>
</evidence>
<organism evidence="2 3">
    <name type="scientific">Erythroxylum novogranatense</name>
    <dbReference type="NCBI Taxonomy" id="1862640"/>
    <lineage>
        <taxon>Eukaryota</taxon>
        <taxon>Viridiplantae</taxon>
        <taxon>Streptophyta</taxon>
        <taxon>Embryophyta</taxon>
        <taxon>Tracheophyta</taxon>
        <taxon>Spermatophyta</taxon>
        <taxon>Magnoliopsida</taxon>
        <taxon>eudicotyledons</taxon>
        <taxon>Gunneridae</taxon>
        <taxon>Pentapetalae</taxon>
        <taxon>rosids</taxon>
        <taxon>fabids</taxon>
        <taxon>Malpighiales</taxon>
        <taxon>Erythroxylaceae</taxon>
        <taxon>Erythroxylum</taxon>
    </lineage>
</organism>
<evidence type="ECO:0000313" key="3">
    <source>
        <dbReference type="Proteomes" id="UP001159364"/>
    </source>
</evidence>